<dbReference type="InterPro" id="IPR045057">
    <property type="entry name" value="Gcn5-rel_NAT"/>
</dbReference>
<evidence type="ECO:0000313" key="3">
    <source>
        <dbReference type="Proteomes" id="UP001165460"/>
    </source>
</evidence>
<dbReference type="InterPro" id="IPR031165">
    <property type="entry name" value="GNAT_YJDJ"/>
</dbReference>
<sequence length="96" mass="11005">MPTVINNIEKQQFEINLGDEIAYLSYRFYKKDIALMHTLVPEAFKGQGLATALAEFAFAYAKSQNKPVMVYCPFVSRYVKDHPEVRVQLDKAYHSG</sequence>
<keyword evidence="3" id="KW-1185">Reference proteome</keyword>
<reference evidence="2" key="1">
    <citation type="submission" date="2022-03" db="EMBL/GenBank/DDBJ databases">
        <authorList>
            <person name="Woo C.Y."/>
        </authorList>
    </citation>
    <scope>NUCLEOTIDE SEQUENCE</scope>
    <source>
        <strain evidence="2">CYS-01</strain>
    </source>
</reference>
<dbReference type="SUPFAM" id="SSF55729">
    <property type="entry name" value="Acyl-CoA N-acyltransferases (Nat)"/>
    <property type="match status" value="1"/>
</dbReference>
<dbReference type="CDD" id="cd04301">
    <property type="entry name" value="NAT_SF"/>
    <property type="match status" value="1"/>
</dbReference>
<dbReference type="Pfam" id="PF14542">
    <property type="entry name" value="Acetyltransf_CG"/>
    <property type="match status" value="1"/>
</dbReference>
<evidence type="ECO:0000313" key="2">
    <source>
        <dbReference type="EMBL" id="MCJ0741379.1"/>
    </source>
</evidence>
<dbReference type="RefSeq" id="WP_243357908.1">
    <property type="nucleotide sequence ID" value="NZ_JALGBH010000001.1"/>
</dbReference>
<dbReference type="PANTHER" id="PTHR31435">
    <property type="entry name" value="PROTEIN NATD1"/>
    <property type="match status" value="1"/>
</dbReference>
<comment type="caution">
    <text evidence="2">The sequence shown here is derived from an EMBL/GenBank/DDBJ whole genome shotgun (WGS) entry which is preliminary data.</text>
</comment>
<organism evidence="2 3">
    <name type="scientific">Pedobacter montanisoli</name>
    <dbReference type="NCBI Taxonomy" id="2923277"/>
    <lineage>
        <taxon>Bacteria</taxon>
        <taxon>Pseudomonadati</taxon>
        <taxon>Bacteroidota</taxon>
        <taxon>Sphingobacteriia</taxon>
        <taxon>Sphingobacteriales</taxon>
        <taxon>Sphingobacteriaceae</taxon>
        <taxon>Pedobacter</taxon>
    </lineage>
</organism>
<dbReference type="InterPro" id="IPR016181">
    <property type="entry name" value="Acyl_CoA_acyltransferase"/>
</dbReference>
<name>A0ABS9ZS17_9SPHI</name>
<dbReference type="PROSITE" id="PS51729">
    <property type="entry name" value="GNAT_YJDJ"/>
    <property type="match status" value="1"/>
</dbReference>
<dbReference type="Proteomes" id="UP001165460">
    <property type="component" value="Unassembled WGS sequence"/>
</dbReference>
<gene>
    <name evidence="2" type="ORF">MMF97_01570</name>
</gene>
<protein>
    <submittedName>
        <fullName evidence="2">N-acetyltransferase</fullName>
    </submittedName>
</protein>
<dbReference type="EMBL" id="JALGBH010000001">
    <property type="protein sequence ID" value="MCJ0741379.1"/>
    <property type="molecule type" value="Genomic_DNA"/>
</dbReference>
<proteinExistence type="predicted"/>
<accession>A0ABS9ZS17</accession>
<dbReference type="PANTHER" id="PTHR31435:SF9">
    <property type="entry name" value="PROTEIN NATD1"/>
    <property type="match status" value="1"/>
</dbReference>
<feature type="domain" description="N-acetyltransferase" evidence="1">
    <location>
        <begin position="5"/>
        <end position="90"/>
    </location>
</feature>
<dbReference type="Gene3D" id="3.40.630.30">
    <property type="match status" value="1"/>
</dbReference>
<evidence type="ECO:0000259" key="1">
    <source>
        <dbReference type="PROSITE" id="PS51729"/>
    </source>
</evidence>